<dbReference type="GO" id="GO:0009523">
    <property type="term" value="C:photosystem II"/>
    <property type="evidence" value="ECO:0007669"/>
    <property type="project" value="UniProtKB-KW"/>
</dbReference>
<keyword evidence="2 6" id="KW-0812">Transmembrane</keyword>
<dbReference type="AlphaFoldDB" id="A0A2V0PJX3"/>
<dbReference type="Gene3D" id="1.20.5.510">
    <property type="entry name" value="Single helix bin"/>
    <property type="match status" value="1"/>
</dbReference>
<dbReference type="EMBL" id="BDRX01000192">
    <property type="protein sequence ID" value="GBG00095.1"/>
    <property type="molecule type" value="Genomic_DNA"/>
</dbReference>
<keyword evidence="5" id="KW-0604">Photosystem II</keyword>
<dbReference type="Pfam" id="PF06596">
    <property type="entry name" value="PsbX"/>
    <property type="match status" value="1"/>
</dbReference>
<evidence type="ECO:0000256" key="3">
    <source>
        <dbReference type="ARBA" id="ARBA00022989"/>
    </source>
</evidence>
<feature type="transmembrane region" description="Helical" evidence="6">
    <location>
        <begin position="40"/>
        <end position="60"/>
    </location>
</feature>
<evidence type="ECO:0000313" key="8">
    <source>
        <dbReference type="Proteomes" id="UP000247498"/>
    </source>
</evidence>
<evidence type="ECO:0000256" key="6">
    <source>
        <dbReference type="SAM" id="Phobius"/>
    </source>
</evidence>
<evidence type="ECO:0000256" key="1">
    <source>
        <dbReference type="ARBA" id="ARBA00022531"/>
    </source>
</evidence>
<keyword evidence="3 6" id="KW-1133">Transmembrane helix</keyword>
<reference evidence="7 8" key="1">
    <citation type="journal article" date="2018" name="Sci. Rep.">
        <title>Raphidocelis subcapitata (=Pseudokirchneriella subcapitata) provides an insight into genome evolution and environmental adaptations in the Sphaeropleales.</title>
        <authorList>
            <person name="Suzuki S."/>
            <person name="Yamaguchi H."/>
            <person name="Nakajima N."/>
            <person name="Kawachi M."/>
        </authorList>
    </citation>
    <scope>NUCLEOTIDE SEQUENCE [LARGE SCALE GENOMIC DNA]</scope>
    <source>
        <strain evidence="7 8">NIES-35</strain>
    </source>
</reference>
<dbReference type="PANTHER" id="PTHR34455">
    <property type="entry name" value="OS07G0673550 PROTEIN"/>
    <property type="match status" value="1"/>
</dbReference>
<protein>
    <submittedName>
        <fullName evidence="7">Uncharacterized protein</fullName>
    </submittedName>
</protein>
<dbReference type="GO" id="GO:0015979">
    <property type="term" value="P:photosynthesis"/>
    <property type="evidence" value="ECO:0007669"/>
    <property type="project" value="UniProtKB-KW"/>
</dbReference>
<organism evidence="7 8">
    <name type="scientific">Raphidocelis subcapitata</name>
    <dbReference type="NCBI Taxonomy" id="307507"/>
    <lineage>
        <taxon>Eukaryota</taxon>
        <taxon>Viridiplantae</taxon>
        <taxon>Chlorophyta</taxon>
        <taxon>core chlorophytes</taxon>
        <taxon>Chlorophyceae</taxon>
        <taxon>CS clade</taxon>
        <taxon>Sphaeropleales</taxon>
        <taxon>Selenastraceae</taxon>
        <taxon>Raphidocelis</taxon>
    </lineage>
</organism>
<evidence type="ECO:0000256" key="5">
    <source>
        <dbReference type="ARBA" id="ARBA00023276"/>
    </source>
</evidence>
<comment type="caution">
    <text evidence="7">The sequence shown here is derived from an EMBL/GenBank/DDBJ whole genome shotgun (WGS) entry which is preliminary data.</text>
</comment>
<dbReference type="OrthoDB" id="539365at2759"/>
<evidence type="ECO:0000313" key="7">
    <source>
        <dbReference type="EMBL" id="GBG00095.1"/>
    </source>
</evidence>
<accession>A0A2V0PJX3</accession>
<keyword evidence="1" id="KW-0602">Photosynthesis</keyword>
<keyword evidence="8" id="KW-1185">Reference proteome</keyword>
<dbReference type="InParanoid" id="A0A2V0PJX3"/>
<proteinExistence type="predicted"/>
<dbReference type="FunCoup" id="A0A2V0PJX3">
    <property type="interactions" value="480"/>
</dbReference>
<evidence type="ECO:0000256" key="4">
    <source>
        <dbReference type="ARBA" id="ARBA00023136"/>
    </source>
</evidence>
<sequence>MALRMQTKAAVAVRTPSVRCAVARPRLSVRASAQKQERTMAAVSAGVISGVGAMMASPLVAEAAVTPSLKNFLYSLVAGGVVLAGIAGAITAVSTFDPVKRG</sequence>
<keyword evidence="4 6" id="KW-0472">Membrane</keyword>
<dbReference type="Proteomes" id="UP000247498">
    <property type="component" value="Unassembled WGS sequence"/>
</dbReference>
<dbReference type="PANTHER" id="PTHR34455:SF1">
    <property type="entry name" value="OS07G0673550 PROTEIN"/>
    <property type="match status" value="1"/>
</dbReference>
<gene>
    <name evidence="7" type="ORF">Rsub_12916</name>
</gene>
<feature type="transmembrane region" description="Helical" evidence="6">
    <location>
        <begin position="72"/>
        <end position="96"/>
    </location>
</feature>
<dbReference type="STRING" id="307507.A0A2V0PJX3"/>
<dbReference type="InterPro" id="IPR009518">
    <property type="entry name" value="PSII_PsbX"/>
</dbReference>
<name>A0A2V0PJX3_9CHLO</name>
<evidence type="ECO:0000256" key="2">
    <source>
        <dbReference type="ARBA" id="ARBA00022692"/>
    </source>
</evidence>